<dbReference type="RefSeq" id="WP_286056199.1">
    <property type="nucleotide sequence ID" value="NZ_JASVWF010000007.1"/>
</dbReference>
<sequence>MAVRTLGRRRPARRRTVCPVGICAAGGSTRAAAISLGALQVLRATGWMGPETYLCYVDEGVGVAAALQQECSTVVVIDPDDGPPTLPRDVELDDVSHLRPGTDPGGPCDRRLAAGAVVTGRVTYPSGHRGRLVLAVPRLTADAPEVVLAHAAAHPAFPHETVPLDDGHVEVYRQLGRHLGAHVVGTLLRLAA</sequence>
<dbReference type="EMBL" id="JASVWF010000007">
    <property type="protein sequence ID" value="MDL5159603.1"/>
    <property type="molecule type" value="Genomic_DNA"/>
</dbReference>
<proteinExistence type="predicted"/>
<organism evidence="1 2">
    <name type="scientific">Actinomycetospora termitidis</name>
    <dbReference type="NCBI Taxonomy" id="3053470"/>
    <lineage>
        <taxon>Bacteria</taxon>
        <taxon>Bacillati</taxon>
        <taxon>Actinomycetota</taxon>
        <taxon>Actinomycetes</taxon>
        <taxon>Pseudonocardiales</taxon>
        <taxon>Pseudonocardiaceae</taxon>
        <taxon>Actinomycetospora</taxon>
    </lineage>
</organism>
<accession>A0ABT7MG10</accession>
<dbReference type="Proteomes" id="UP001231924">
    <property type="component" value="Unassembled WGS sequence"/>
</dbReference>
<reference evidence="1 2" key="1">
    <citation type="submission" date="2023-06" db="EMBL/GenBank/DDBJ databases">
        <title>Actinomycetospora Odt1-22.</title>
        <authorList>
            <person name="Supong K."/>
        </authorList>
    </citation>
    <scope>NUCLEOTIDE SEQUENCE [LARGE SCALE GENOMIC DNA]</scope>
    <source>
        <strain evidence="1 2">Odt1-22</strain>
    </source>
</reference>
<comment type="caution">
    <text evidence="1">The sequence shown here is derived from an EMBL/GenBank/DDBJ whole genome shotgun (WGS) entry which is preliminary data.</text>
</comment>
<keyword evidence="2" id="KW-1185">Reference proteome</keyword>
<gene>
    <name evidence="1" type="ORF">QRT03_26790</name>
</gene>
<evidence type="ECO:0000313" key="1">
    <source>
        <dbReference type="EMBL" id="MDL5159603.1"/>
    </source>
</evidence>
<evidence type="ECO:0000313" key="2">
    <source>
        <dbReference type="Proteomes" id="UP001231924"/>
    </source>
</evidence>
<name>A0ABT7MG10_9PSEU</name>
<protein>
    <submittedName>
        <fullName evidence="1">Uncharacterized protein</fullName>
    </submittedName>
</protein>